<dbReference type="InterPro" id="IPR043726">
    <property type="entry name" value="LiaI-LiaF-like_TM1"/>
</dbReference>
<proteinExistence type="predicted"/>
<evidence type="ECO:0000256" key="6">
    <source>
        <dbReference type="SAM" id="Phobius"/>
    </source>
</evidence>
<dbReference type="EMBL" id="ARZA01000234">
    <property type="protein sequence ID" value="EOC99875.1"/>
    <property type="molecule type" value="Genomic_DNA"/>
</dbReference>
<feature type="domain" description="LiaI-LiaF-like transmembrane region" evidence="8">
    <location>
        <begin position="94"/>
        <end position="132"/>
    </location>
</feature>
<evidence type="ECO:0000256" key="4">
    <source>
        <dbReference type="ARBA" id="ARBA00022989"/>
    </source>
</evidence>
<comment type="subcellular location">
    <subcellularLocation>
        <location evidence="1">Cell membrane</location>
        <topology evidence="1">Single-pass membrane protein</topology>
    </subcellularLocation>
</comment>
<evidence type="ECO:0000256" key="1">
    <source>
        <dbReference type="ARBA" id="ARBA00004162"/>
    </source>
</evidence>
<evidence type="ECO:0000259" key="8">
    <source>
        <dbReference type="Pfam" id="PF18917"/>
    </source>
</evidence>
<feature type="transmembrane region" description="Helical" evidence="6">
    <location>
        <begin position="116"/>
        <end position="133"/>
    </location>
</feature>
<dbReference type="AlphaFoldDB" id="R1CME6"/>
<dbReference type="STRING" id="1304284.L21TH_2078"/>
<keyword evidence="4 6" id="KW-1133">Transmembrane helix</keyword>
<dbReference type="PATRIC" id="fig|1304284.3.peg.2043"/>
<keyword evidence="2" id="KW-1003">Cell membrane</keyword>
<dbReference type="PANTHER" id="PTHR33885">
    <property type="entry name" value="PHAGE SHOCK PROTEIN C"/>
    <property type="match status" value="1"/>
</dbReference>
<sequence length="139" mass="15563">MNKRLYRSTNDKVISGVCGGVAEYFEIDPTIVRILWAVIALSSWGIGVFAYIVCIIVIPENPFFSSSSIENNSTTSTTSNSHSVIDPNRNKLALGIVLIGLGGFLLLKRFNLWFNFRYLLPTLLIVAGVYVLVRRKDEY</sequence>
<dbReference type="eggNOG" id="COG1983">
    <property type="taxonomic scope" value="Bacteria"/>
</dbReference>
<dbReference type="OrthoDB" id="9815286at2"/>
<dbReference type="RefSeq" id="WP_006315615.1">
    <property type="nucleotide sequence ID" value="NZ_ARZA01000234.1"/>
</dbReference>
<feature type="domain" description="Phage shock protein PspC N-terminal" evidence="7">
    <location>
        <begin position="3"/>
        <end position="60"/>
    </location>
</feature>
<accession>R1CME6</accession>
<evidence type="ECO:0000313" key="10">
    <source>
        <dbReference type="Proteomes" id="UP000013378"/>
    </source>
</evidence>
<dbReference type="Proteomes" id="UP000013378">
    <property type="component" value="Unassembled WGS sequence"/>
</dbReference>
<keyword evidence="10" id="KW-1185">Reference proteome</keyword>
<dbReference type="InterPro" id="IPR007168">
    <property type="entry name" value="Phageshock_PspC_N"/>
</dbReference>
<dbReference type="InterPro" id="IPR052027">
    <property type="entry name" value="PspC"/>
</dbReference>
<feature type="transmembrane region" description="Helical" evidence="6">
    <location>
        <begin position="92"/>
        <end position="110"/>
    </location>
</feature>
<evidence type="ECO:0000259" key="7">
    <source>
        <dbReference type="Pfam" id="PF04024"/>
    </source>
</evidence>
<dbReference type="PANTHER" id="PTHR33885:SF3">
    <property type="entry name" value="PHAGE SHOCK PROTEIN C"/>
    <property type="match status" value="1"/>
</dbReference>
<evidence type="ECO:0000256" key="3">
    <source>
        <dbReference type="ARBA" id="ARBA00022692"/>
    </source>
</evidence>
<reference evidence="9 10" key="1">
    <citation type="journal article" date="2015" name="Geomicrobiol. J.">
        <title>Caldisalinibacter kiritimatiensis gen. nov., sp. nov., a moderately thermohalophilic thiosulfate-reducing bacterium from a hypersaline microbial mat.</title>
        <authorList>
            <person name="Ben Hania W."/>
            <person name="Joseph M."/>
            <person name="Fiebig A."/>
            <person name="Bunk B."/>
            <person name="Klenk H.-P."/>
            <person name="Fardeau M.-L."/>
            <person name="Spring S."/>
        </authorList>
    </citation>
    <scope>NUCLEOTIDE SEQUENCE [LARGE SCALE GENOMIC DNA]</scope>
    <source>
        <strain evidence="9 10">L21-TH-D2</strain>
    </source>
</reference>
<protein>
    <submittedName>
        <fullName evidence="9">Phage shock protein C, PspC</fullName>
    </submittedName>
</protein>
<evidence type="ECO:0000256" key="5">
    <source>
        <dbReference type="ARBA" id="ARBA00023136"/>
    </source>
</evidence>
<gene>
    <name evidence="9" type="ORF">L21TH_2078</name>
</gene>
<comment type="caution">
    <text evidence="9">The sequence shown here is derived from an EMBL/GenBank/DDBJ whole genome shotgun (WGS) entry which is preliminary data.</text>
</comment>
<evidence type="ECO:0000256" key="2">
    <source>
        <dbReference type="ARBA" id="ARBA00022475"/>
    </source>
</evidence>
<keyword evidence="3 6" id="KW-0812">Transmembrane</keyword>
<evidence type="ECO:0000313" key="9">
    <source>
        <dbReference type="EMBL" id="EOC99875.1"/>
    </source>
</evidence>
<dbReference type="Pfam" id="PF18917">
    <property type="entry name" value="LiaI-LiaF-like_TM1"/>
    <property type="match status" value="1"/>
</dbReference>
<dbReference type="GO" id="GO:0005886">
    <property type="term" value="C:plasma membrane"/>
    <property type="evidence" value="ECO:0007669"/>
    <property type="project" value="UniProtKB-SubCell"/>
</dbReference>
<dbReference type="Pfam" id="PF04024">
    <property type="entry name" value="PspC"/>
    <property type="match status" value="1"/>
</dbReference>
<organism evidence="9 10">
    <name type="scientific">Caldisalinibacter kiritimatiensis</name>
    <dbReference type="NCBI Taxonomy" id="1304284"/>
    <lineage>
        <taxon>Bacteria</taxon>
        <taxon>Bacillati</taxon>
        <taxon>Bacillota</taxon>
        <taxon>Tissierellia</taxon>
        <taxon>Tissierellales</taxon>
        <taxon>Thermohalobacteraceae</taxon>
        <taxon>Caldisalinibacter</taxon>
    </lineage>
</organism>
<name>R1CME6_9FIRM</name>
<feature type="transmembrane region" description="Helical" evidence="6">
    <location>
        <begin position="34"/>
        <end position="58"/>
    </location>
</feature>
<keyword evidence="5 6" id="KW-0472">Membrane</keyword>